<feature type="non-terminal residue" evidence="1">
    <location>
        <position position="71"/>
    </location>
</feature>
<evidence type="ECO:0000313" key="2">
    <source>
        <dbReference type="Proteomes" id="UP001378242"/>
    </source>
</evidence>
<feature type="non-terminal residue" evidence="1">
    <location>
        <position position="1"/>
    </location>
</feature>
<dbReference type="Proteomes" id="UP001378242">
    <property type="component" value="Unassembled WGS sequence"/>
</dbReference>
<protein>
    <submittedName>
        <fullName evidence="1">Uncharacterized protein</fullName>
    </submittedName>
</protein>
<gene>
    <name evidence="1" type="ORF">V6243_18155</name>
</gene>
<sequence>AQQGEQQSRGAELETGVAREIRGQRQCESQLEEQRYLHDELAGELETHQAAFYEPGAQIARHEHSLEHART</sequence>
<reference evidence="1 2" key="1">
    <citation type="submission" date="2024-02" db="EMBL/GenBank/DDBJ databases">
        <title>Bacteria isolated from the canopy kelp, Nereocystis luetkeana.</title>
        <authorList>
            <person name="Pfister C.A."/>
            <person name="Younker I.T."/>
            <person name="Light S.H."/>
        </authorList>
    </citation>
    <scope>NUCLEOTIDE SEQUENCE [LARGE SCALE GENOMIC DNA]</scope>
    <source>
        <strain evidence="1 2">TI.5.07</strain>
    </source>
</reference>
<proteinExistence type="predicted"/>
<comment type="caution">
    <text evidence="1">The sequence shown here is derived from an EMBL/GenBank/DDBJ whole genome shotgun (WGS) entry which is preliminary data.</text>
</comment>
<accession>A0ABU9GKW9</accession>
<organism evidence="1 2">
    <name type="scientific">Cobetia marina</name>
    <name type="common">Deleya marina</name>
    <dbReference type="NCBI Taxonomy" id="28258"/>
    <lineage>
        <taxon>Bacteria</taxon>
        <taxon>Pseudomonadati</taxon>
        <taxon>Pseudomonadota</taxon>
        <taxon>Gammaproteobacteria</taxon>
        <taxon>Oceanospirillales</taxon>
        <taxon>Halomonadaceae</taxon>
        <taxon>Cobetia</taxon>
    </lineage>
</organism>
<dbReference type="RefSeq" id="WP_341543015.1">
    <property type="nucleotide sequence ID" value="NZ_JBAKAP010000154.1"/>
</dbReference>
<dbReference type="EMBL" id="JBAKAP010000154">
    <property type="protein sequence ID" value="MEL0618741.1"/>
    <property type="molecule type" value="Genomic_DNA"/>
</dbReference>
<keyword evidence="2" id="KW-1185">Reference proteome</keyword>
<name>A0ABU9GKW9_COBMA</name>
<evidence type="ECO:0000313" key="1">
    <source>
        <dbReference type="EMBL" id="MEL0618741.1"/>
    </source>
</evidence>